<dbReference type="Proteomes" id="UP001190700">
    <property type="component" value="Unassembled WGS sequence"/>
</dbReference>
<protein>
    <submittedName>
        <fullName evidence="3">Uncharacterized protein</fullName>
    </submittedName>
</protein>
<sequence>MVAEGGEAEGTARGFAGTGTEWWLREEKPRDGAGVSEQVVAEGGQARGLTRAGLGTGEQLREREGNTTPGGVYSKEAMNDKRCKKSEANLKQLYQLLQNERAHRTQLERQLEDHLYQKIQKEEDGNVLFSGCGNLLTRDDQADSDTEASNSRRKDPFLNMFSW</sequence>
<name>A0AAE0G7Q7_9CHLO</name>
<proteinExistence type="predicted"/>
<comment type="caution">
    <text evidence="3">The sequence shown here is derived from an EMBL/GenBank/DDBJ whole genome shotgun (WGS) entry which is preliminary data.</text>
</comment>
<gene>
    <name evidence="3" type="ORF">CYMTET_18920</name>
</gene>
<feature type="coiled-coil region" evidence="1">
    <location>
        <begin position="83"/>
        <end position="110"/>
    </location>
</feature>
<evidence type="ECO:0000256" key="2">
    <source>
        <dbReference type="SAM" id="MobiDB-lite"/>
    </source>
</evidence>
<evidence type="ECO:0000313" key="3">
    <source>
        <dbReference type="EMBL" id="KAK3272798.1"/>
    </source>
</evidence>
<keyword evidence="1" id="KW-0175">Coiled coil</keyword>
<reference evidence="3 4" key="1">
    <citation type="journal article" date="2015" name="Genome Biol. Evol.">
        <title>Comparative Genomics of a Bacterivorous Green Alga Reveals Evolutionary Causalities and Consequences of Phago-Mixotrophic Mode of Nutrition.</title>
        <authorList>
            <person name="Burns J.A."/>
            <person name="Paasch A."/>
            <person name="Narechania A."/>
            <person name="Kim E."/>
        </authorList>
    </citation>
    <scope>NUCLEOTIDE SEQUENCE [LARGE SCALE GENOMIC DNA]</scope>
    <source>
        <strain evidence="3 4">PLY_AMNH</strain>
    </source>
</reference>
<feature type="region of interest" description="Disordered" evidence="2">
    <location>
        <begin position="1"/>
        <end position="80"/>
    </location>
</feature>
<feature type="compositionally biased region" description="Low complexity" evidence="2">
    <location>
        <begin position="1"/>
        <end position="21"/>
    </location>
</feature>
<dbReference type="AlphaFoldDB" id="A0AAE0G7Q7"/>
<organism evidence="3 4">
    <name type="scientific">Cymbomonas tetramitiformis</name>
    <dbReference type="NCBI Taxonomy" id="36881"/>
    <lineage>
        <taxon>Eukaryota</taxon>
        <taxon>Viridiplantae</taxon>
        <taxon>Chlorophyta</taxon>
        <taxon>Pyramimonadophyceae</taxon>
        <taxon>Pyramimonadales</taxon>
        <taxon>Pyramimonadaceae</taxon>
        <taxon>Cymbomonas</taxon>
    </lineage>
</organism>
<evidence type="ECO:0000313" key="4">
    <source>
        <dbReference type="Proteomes" id="UP001190700"/>
    </source>
</evidence>
<feature type="region of interest" description="Disordered" evidence="2">
    <location>
        <begin position="137"/>
        <end position="163"/>
    </location>
</feature>
<keyword evidence="4" id="KW-1185">Reference proteome</keyword>
<dbReference type="EMBL" id="LGRX02008784">
    <property type="protein sequence ID" value="KAK3272798.1"/>
    <property type="molecule type" value="Genomic_DNA"/>
</dbReference>
<evidence type="ECO:0000256" key="1">
    <source>
        <dbReference type="SAM" id="Coils"/>
    </source>
</evidence>
<accession>A0AAE0G7Q7</accession>